<dbReference type="Gene3D" id="2.60.120.10">
    <property type="entry name" value="Jelly Rolls"/>
    <property type="match status" value="1"/>
</dbReference>
<dbReference type="InterPro" id="IPR012318">
    <property type="entry name" value="HTH_CRP"/>
</dbReference>
<dbReference type="EMBL" id="JACATZ010000001">
    <property type="protein sequence ID" value="NWJ46786.1"/>
    <property type="molecule type" value="Genomic_DNA"/>
</dbReference>
<dbReference type="InterPro" id="IPR014710">
    <property type="entry name" value="RmlC-like_jellyroll"/>
</dbReference>
<protein>
    <submittedName>
        <fullName evidence="2">Winged helix-turn-helix domain-containing protein</fullName>
    </submittedName>
</protein>
<dbReference type="PROSITE" id="PS51063">
    <property type="entry name" value="HTH_CRP_2"/>
    <property type="match status" value="1"/>
</dbReference>
<evidence type="ECO:0000313" key="3">
    <source>
        <dbReference type="Proteomes" id="UP000521676"/>
    </source>
</evidence>
<dbReference type="Proteomes" id="UP000521676">
    <property type="component" value="Unassembled WGS sequence"/>
</dbReference>
<dbReference type="PRINTS" id="PR00034">
    <property type="entry name" value="HTHCRP"/>
</dbReference>
<dbReference type="InterPro" id="IPR036390">
    <property type="entry name" value="WH_DNA-bd_sf"/>
</dbReference>
<dbReference type="AlphaFoldDB" id="A0A8T7M3Y9"/>
<organism evidence="2 3">
    <name type="scientific">Candidatus Chlorohelix allophototropha</name>
    <dbReference type="NCBI Taxonomy" id="3003348"/>
    <lineage>
        <taxon>Bacteria</taxon>
        <taxon>Bacillati</taxon>
        <taxon>Chloroflexota</taxon>
        <taxon>Chloroflexia</taxon>
        <taxon>Candidatus Chloroheliales</taxon>
        <taxon>Candidatus Chloroheliaceae</taxon>
        <taxon>Candidatus Chlorohelix</taxon>
    </lineage>
</organism>
<evidence type="ECO:0000313" key="2">
    <source>
        <dbReference type="EMBL" id="NWJ46786.1"/>
    </source>
</evidence>
<dbReference type="GO" id="GO:0003677">
    <property type="term" value="F:DNA binding"/>
    <property type="evidence" value="ECO:0007669"/>
    <property type="project" value="InterPro"/>
</dbReference>
<feature type="domain" description="HTH crp-type" evidence="1">
    <location>
        <begin position="3"/>
        <end position="66"/>
    </location>
</feature>
<dbReference type="SUPFAM" id="SSF46785">
    <property type="entry name" value="Winged helix' DNA-binding domain"/>
    <property type="match status" value="1"/>
</dbReference>
<name>A0A8T7M3Y9_9CHLR</name>
<dbReference type="Pfam" id="PF13545">
    <property type="entry name" value="HTH_Crp_2"/>
    <property type="match status" value="1"/>
</dbReference>
<reference evidence="2 3" key="1">
    <citation type="submission" date="2020-06" db="EMBL/GenBank/DDBJ databases">
        <title>Anoxygenic phototrophic Chloroflexota member uses a Type I reaction center.</title>
        <authorList>
            <person name="Tsuji J.M."/>
            <person name="Shaw N.A."/>
            <person name="Nagashima S."/>
            <person name="Venkiteswaran J."/>
            <person name="Schiff S.L."/>
            <person name="Hanada S."/>
            <person name="Tank M."/>
            <person name="Neufeld J.D."/>
        </authorList>
    </citation>
    <scope>NUCLEOTIDE SEQUENCE [LARGE SCALE GENOMIC DNA]</scope>
    <source>
        <strain evidence="2">L227-S17</strain>
    </source>
</reference>
<dbReference type="GO" id="GO:0006355">
    <property type="term" value="P:regulation of DNA-templated transcription"/>
    <property type="evidence" value="ECO:0007669"/>
    <property type="project" value="InterPro"/>
</dbReference>
<accession>A0A8T7M3Y9</accession>
<gene>
    <name evidence="2" type="ORF">HXX08_12985</name>
</gene>
<comment type="caution">
    <text evidence="2">The sequence shown here is derived from an EMBL/GenBank/DDBJ whole genome shotgun (WGS) entry which is preliminary data.</text>
</comment>
<evidence type="ECO:0000259" key="1">
    <source>
        <dbReference type="PROSITE" id="PS51063"/>
    </source>
</evidence>
<sequence>MVKSIKGKISKYLLELQRRSGICTFMLPLKRGELADFLNVSRPTLSREFCKLRDEGIIDSIKIRCV</sequence>
<proteinExistence type="predicted"/>